<evidence type="ECO:0000256" key="4">
    <source>
        <dbReference type="ARBA" id="ARBA00022679"/>
    </source>
</evidence>
<feature type="transmembrane region" description="Helical" evidence="9">
    <location>
        <begin position="411"/>
        <end position="432"/>
    </location>
</feature>
<gene>
    <name evidence="12" type="ORF">E3O46_13235</name>
</gene>
<feature type="domain" description="Glycosyltransferase RgtA/B/C/D-like" evidence="10">
    <location>
        <begin position="114"/>
        <end position="278"/>
    </location>
</feature>
<dbReference type="InterPro" id="IPR056785">
    <property type="entry name" value="YkcA/B-like_C"/>
</dbReference>
<feature type="transmembrane region" description="Helical" evidence="9">
    <location>
        <begin position="129"/>
        <end position="155"/>
    </location>
</feature>
<name>A0ABY2IKD1_9MICO</name>
<comment type="subcellular location">
    <subcellularLocation>
        <location evidence="1">Cell membrane</location>
        <topology evidence="1">Multi-pass membrane protein</topology>
    </subcellularLocation>
</comment>
<evidence type="ECO:0000259" key="10">
    <source>
        <dbReference type="Pfam" id="PF13231"/>
    </source>
</evidence>
<feature type="region of interest" description="Disordered" evidence="8">
    <location>
        <begin position="1"/>
        <end position="34"/>
    </location>
</feature>
<feature type="transmembrane region" description="Helical" evidence="9">
    <location>
        <begin position="385"/>
        <end position="405"/>
    </location>
</feature>
<dbReference type="Pfam" id="PF24878">
    <property type="entry name" value="YkcB_C"/>
    <property type="match status" value="1"/>
</dbReference>
<evidence type="ECO:0000256" key="2">
    <source>
        <dbReference type="ARBA" id="ARBA00022475"/>
    </source>
</evidence>
<keyword evidence="2" id="KW-1003">Cell membrane</keyword>
<keyword evidence="7 9" id="KW-0472">Membrane</keyword>
<dbReference type="RefSeq" id="WP_134561842.1">
    <property type="nucleotide sequence ID" value="NZ_SOFS01000029.1"/>
</dbReference>
<feature type="transmembrane region" description="Helical" evidence="9">
    <location>
        <begin position="265"/>
        <end position="286"/>
    </location>
</feature>
<feature type="compositionally biased region" description="Gly residues" evidence="8">
    <location>
        <begin position="568"/>
        <end position="588"/>
    </location>
</feature>
<keyword evidence="5 9" id="KW-0812">Transmembrane</keyword>
<keyword evidence="6 9" id="KW-1133">Transmembrane helix</keyword>
<accession>A0ABY2IKD1</accession>
<comment type="caution">
    <text evidence="12">The sequence shown here is derived from an EMBL/GenBank/DDBJ whole genome shotgun (WGS) entry which is preliminary data.</text>
</comment>
<keyword evidence="4" id="KW-0808">Transferase</keyword>
<evidence type="ECO:0000313" key="12">
    <source>
        <dbReference type="EMBL" id="TFC18815.1"/>
    </source>
</evidence>
<protein>
    <submittedName>
        <fullName evidence="12">Glycosyltransferase family 39 protein</fullName>
    </submittedName>
</protein>
<evidence type="ECO:0000256" key="3">
    <source>
        <dbReference type="ARBA" id="ARBA00022676"/>
    </source>
</evidence>
<evidence type="ECO:0000256" key="7">
    <source>
        <dbReference type="ARBA" id="ARBA00023136"/>
    </source>
</evidence>
<evidence type="ECO:0000256" key="6">
    <source>
        <dbReference type="ARBA" id="ARBA00022989"/>
    </source>
</evidence>
<dbReference type="PANTHER" id="PTHR33908">
    <property type="entry name" value="MANNOSYLTRANSFERASE YKCB-RELATED"/>
    <property type="match status" value="1"/>
</dbReference>
<dbReference type="PANTHER" id="PTHR33908:SF3">
    <property type="entry name" value="UNDECAPRENYL PHOSPHATE-ALPHA-4-AMINO-4-DEOXY-L-ARABINOSE ARABINOSYL TRANSFERASE"/>
    <property type="match status" value="1"/>
</dbReference>
<organism evidence="12 13">
    <name type="scientific">Cryobacterium glucosi</name>
    <dbReference type="NCBI Taxonomy" id="1259175"/>
    <lineage>
        <taxon>Bacteria</taxon>
        <taxon>Bacillati</taxon>
        <taxon>Actinomycetota</taxon>
        <taxon>Actinomycetes</taxon>
        <taxon>Micrococcales</taxon>
        <taxon>Microbacteriaceae</taxon>
        <taxon>Cryobacterium</taxon>
    </lineage>
</organism>
<feature type="compositionally biased region" description="Gly residues" evidence="8">
    <location>
        <begin position="538"/>
        <end position="560"/>
    </location>
</feature>
<feature type="region of interest" description="Disordered" evidence="8">
    <location>
        <begin position="532"/>
        <end position="624"/>
    </location>
</feature>
<feature type="transmembrane region" description="Helical" evidence="9">
    <location>
        <begin position="471"/>
        <end position="491"/>
    </location>
</feature>
<feature type="domain" description="Putative mannosyltransferase YkcA/B-like C-terminal" evidence="11">
    <location>
        <begin position="635"/>
        <end position="715"/>
    </location>
</feature>
<evidence type="ECO:0000313" key="13">
    <source>
        <dbReference type="Proteomes" id="UP000297604"/>
    </source>
</evidence>
<keyword evidence="3" id="KW-0328">Glycosyltransferase</keyword>
<reference evidence="12 13" key="1">
    <citation type="submission" date="2019-03" db="EMBL/GenBank/DDBJ databases">
        <title>Genomics of glacier-inhabiting Cryobacterium strains.</title>
        <authorList>
            <person name="Liu Q."/>
            <person name="Xin Y.-H."/>
        </authorList>
    </citation>
    <scope>NUCLEOTIDE SEQUENCE [LARGE SCALE GENOMIC DNA]</scope>
    <source>
        <strain evidence="12 13">MDB1-5</strain>
    </source>
</reference>
<dbReference type="EMBL" id="SOFS01000029">
    <property type="protein sequence ID" value="TFC18815.1"/>
    <property type="molecule type" value="Genomic_DNA"/>
</dbReference>
<sequence length="735" mass="73337">MTGHIVPGHVTRPPVSVPRTSGATTGSSTSGAAAPSTARRGLIARIILGERTDAAWIRPSFWALLIVTGLLYLWNLSESGWANSFYAAAVQAGSRSWTALFFGSLDSSNFITVDKPPASLWVMGLSARIFGFSSWSVLVPQALMGVAAVALVFATVRRSLVAFGQRLGAVGGLVAGAVLAFTPAAALMFRFDNPDALLTVLMTAAAYCVVRALPAASWRWLALAGVALGFAFLTKMLQGLLVLPAFGLAYLLLANTTVWRRLAHLGVAAGALVVSAGWWVLAVALWPASARPYIGGSTDNTVLDLVFGYNGLGRIFGATAGGGGNAGGGTTAAAGSSFGGATGLSRLFSSEMGLEISWLLPTALLALVLGLWATRKRHRTDGARAALVIWGGWLLVTGLVFSYMSGTIHPYYTVALAPAIAGLVGTGGVVLWHGRSHWFGRLGLAAMIAAAGAWGFVLLSENADWLPWLRWTLLTVTLLGAAGFVVGAALSWRRLTTVAVLVGMLGGLGGSAAYAIATASVAHNGSIPAVGSVSSSSGMGGGAGGAMGGAPTGDGGGTRPDGGTAPDGAGGTPPTGGTGGPDGSGTTGTTGTDTGSGTSDTGTDAAANAGDSGSAPSGAGSDSATSSELTALLTASTARWAAAVDGSQSAATLELSTGVAVMAIGGWSSDPTPTLAEFQAYVAAGDVGYYISGSQGGGMGGGDSTATAIATWVAATYTATTVGGSTVYDLSTPAA</sequence>
<feature type="transmembrane region" description="Helical" evidence="9">
    <location>
        <begin position="498"/>
        <end position="517"/>
    </location>
</feature>
<evidence type="ECO:0000259" key="11">
    <source>
        <dbReference type="Pfam" id="PF24878"/>
    </source>
</evidence>
<feature type="compositionally biased region" description="Low complexity" evidence="8">
    <location>
        <begin position="18"/>
        <end position="34"/>
    </location>
</feature>
<evidence type="ECO:0000256" key="1">
    <source>
        <dbReference type="ARBA" id="ARBA00004651"/>
    </source>
</evidence>
<feature type="transmembrane region" description="Helical" evidence="9">
    <location>
        <begin position="439"/>
        <end position="459"/>
    </location>
</feature>
<dbReference type="Proteomes" id="UP000297604">
    <property type="component" value="Unassembled WGS sequence"/>
</dbReference>
<keyword evidence="13" id="KW-1185">Reference proteome</keyword>
<evidence type="ECO:0000256" key="8">
    <source>
        <dbReference type="SAM" id="MobiDB-lite"/>
    </source>
</evidence>
<evidence type="ECO:0000256" key="9">
    <source>
        <dbReference type="SAM" id="Phobius"/>
    </source>
</evidence>
<feature type="compositionally biased region" description="Low complexity" evidence="8">
    <location>
        <begin position="589"/>
        <end position="624"/>
    </location>
</feature>
<feature type="transmembrane region" description="Helical" evidence="9">
    <location>
        <begin position="220"/>
        <end position="253"/>
    </location>
</feature>
<feature type="transmembrane region" description="Helical" evidence="9">
    <location>
        <begin position="356"/>
        <end position="373"/>
    </location>
</feature>
<evidence type="ECO:0000256" key="5">
    <source>
        <dbReference type="ARBA" id="ARBA00022692"/>
    </source>
</evidence>
<dbReference type="InterPro" id="IPR050297">
    <property type="entry name" value="LipidA_mod_glycosyltrf_83"/>
</dbReference>
<feature type="transmembrane region" description="Helical" evidence="9">
    <location>
        <begin position="167"/>
        <end position="189"/>
    </location>
</feature>
<dbReference type="Pfam" id="PF13231">
    <property type="entry name" value="PMT_2"/>
    <property type="match status" value="1"/>
</dbReference>
<proteinExistence type="predicted"/>
<feature type="transmembrane region" description="Helical" evidence="9">
    <location>
        <begin position="55"/>
        <end position="74"/>
    </location>
</feature>
<dbReference type="InterPro" id="IPR038731">
    <property type="entry name" value="RgtA/B/C-like"/>
</dbReference>